<gene>
    <name evidence="2" type="ORF">PMZ80_005082</name>
</gene>
<dbReference type="GeneID" id="89998531"/>
<proteinExistence type="predicted"/>
<organism evidence="2 3">
    <name type="scientific">Knufia obscura</name>
    <dbReference type="NCBI Taxonomy" id="1635080"/>
    <lineage>
        <taxon>Eukaryota</taxon>
        <taxon>Fungi</taxon>
        <taxon>Dikarya</taxon>
        <taxon>Ascomycota</taxon>
        <taxon>Pezizomycotina</taxon>
        <taxon>Eurotiomycetes</taxon>
        <taxon>Chaetothyriomycetidae</taxon>
        <taxon>Chaetothyriales</taxon>
        <taxon>Trichomeriaceae</taxon>
        <taxon>Knufia</taxon>
    </lineage>
</organism>
<dbReference type="RefSeq" id="XP_064730607.1">
    <property type="nucleotide sequence ID" value="XM_064873503.1"/>
</dbReference>
<evidence type="ECO:0000256" key="1">
    <source>
        <dbReference type="SAM" id="MobiDB-lite"/>
    </source>
</evidence>
<keyword evidence="3" id="KW-1185">Reference proteome</keyword>
<evidence type="ECO:0000313" key="3">
    <source>
        <dbReference type="Proteomes" id="UP001334248"/>
    </source>
</evidence>
<reference evidence="2 3" key="1">
    <citation type="journal article" date="2023" name="Res Sq">
        <title>Genomic and morphological characterization of Knufia obscura isolated from the Mars 2020 spacecraft assembly facility.</title>
        <authorList>
            <person name="Chander A.M."/>
            <person name="Teixeira M.M."/>
            <person name="Singh N.K."/>
            <person name="Williams M.P."/>
            <person name="Parker C.W."/>
            <person name="Leo P."/>
            <person name="Stajich J.E."/>
            <person name="Torok T."/>
            <person name="Tighe S."/>
            <person name="Mason C.E."/>
            <person name="Venkateswaran K."/>
        </authorList>
    </citation>
    <scope>NUCLEOTIDE SEQUENCE [LARGE SCALE GENOMIC DNA]</scope>
    <source>
        <strain evidence="2 3">CCFEE 5817</strain>
    </source>
</reference>
<feature type="region of interest" description="Disordered" evidence="1">
    <location>
        <begin position="20"/>
        <end position="79"/>
    </location>
</feature>
<evidence type="ECO:0000313" key="2">
    <source>
        <dbReference type="EMBL" id="KAK5942517.1"/>
    </source>
</evidence>
<name>A0ABR0RQ56_9EURO</name>
<dbReference type="EMBL" id="JAVHJV010000005">
    <property type="protein sequence ID" value="KAK5942517.1"/>
    <property type="molecule type" value="Genomic_DNA"/>
</dbReference>
<dbReference type="Proteomes" id="UP001334248">
    <property type="component" value="Unassembled WGS sequence"/>
</dbReference>
<sequence>MDYTSYPELDQFREEWMEKLRVDNKDQSSQAVTEVDRPSTTPRPETGAQDQTTYDTASADQQLAAEPTSPTSIASDPPEWIKESQIKHDLRQDLATGSLTVRPATILDPVRKSELPPRRIRQAWKKGKTAPIYSRQPGKPDRYLNTLPVDAARAFSMVLDDAVTHSGLPSHKVNKFVIPVTCDDQAEALATSLAWQKEIVDSKNCGMIPFKRITELPVYRYYRMAQIFRATGMDDKRREMLQRIENMKYEAQWYHPAIDDVKNVIRFMDPENDIRKVVISSIARAWLDRSLGGRKDIDMLWSENEEFRNEVDPVVKRLTAARSVTVHEDE</sequence>
<accession>A0ABR0RQ56</accession>
<comment type="caution">
    <text evidence="2">The sequence shown here is derived from an EMBL/GenBank/DDBJ whole genome shotgun (WGS) entry which is preliminary data.</text>
</comment>
<protein>
    <recommendedName>
        <fullName evidence="4">Gag protein</fullName>
    </recommendedName>
</protein>
<evidence type="ECO:0008006" key="4">
    <source>
        <dbReference type="Google" id="ProtNLM"/>
    </source>
</evidence>
<feature type="compositionally biased region" description="Polar residues" evidence="1">
    <location>
        <begin position="27"/>
        <end position="61"/>
    </location>
</feature>